<reference evidence="1" key="2">
    <citation type="submission" date="2021-09" db="EMBL/GenBank/DDBJ databases">
        <authorList>
            <person name="Jia N."/>
            <person name="Wang J."/>
            <person name="Shi W."/>
            <person name="Du L."/>
            <person name="Sun Y."/>
            <person name="Zhan W."/>
            <person name="Jiang J."/>
            <person name="Wang Q."/>
            <person name="Zhang B."/>
            <person name="Ji P."/>
            <person name="Sakyi L.B."/>
            <person name="Cui X."/>
            <person name="Yuan T."/>
            <person name="Jiang B."/>
            <person name="Yang W."/>
            <person name="Lam T.T.-Y."/>
            <person name="Chang Q."/>
            <person name="Ding S."/>
            <person name="Wang X."/>
            <person name="Zhu J."/>
            <person name="Ruan X."/>
            <person name="Zhao L."/>
            <person name="Wei J."/>
            <person name="Que T."/>
            <person name="Du C."/>
            <person name="Cheng J."/>
            <person name="Dai P."/>
            <person name="Han X."/>
            <person name="Huang E."/>
            <person name="Gao Y."/>
            <person name="Liu J."/>
            <person name="Shao H."/>
            <person name="Ye R."/>
            <person name="Li L."/>
            <person name="Wei W."/>
            <person name="Wang X."/>
            <person name="Wang C."/>
            <person name="Huo Q."/>
            <person name="Li W."/>
            <person name="Guo W."/>
            <person name="Chen H."/>
            <person name="Chen S."/>
            <person name="Zhou L."/>
            <person name="Zhou L."/>
            <person name="Ni X."/>
            <person name="Tian J."/>
            <person name="Zhou Y."/>
            <person name="Sheng Y."/>
            <person name="Liu T."/>
            <person name="Pan Y."/>
            <person name="Xia L."/>
            <person name="Li J."/>
            <person name="Zhao F."/>
            <person name="Cao W."/>
        </authorList>
    </citation>
    <scope>NUCLEOTIDE SEQUENCE</scope>
    <source>
        <strain evidence="1">Rmic-2018</strain>
        <tissue evidence="1">Larvae</tissue>
    </source>
</reference>
<dbReference type="EMBL" id="JABSTU010000006">
    <property type="protein sequence ID" value="KAH8028768.1"/>
    <property type="molecule type" value="Genomic_DNA"/>
</dbReference>
<dbReference type="AlphaFoldDB" id="A0A9J6E3Z9"/>
<proteinExistence type="predicted"/>
<sequence length="130" mass="15206">MQLKFRTIMTTSDEKNPTLQPVKHLLAQQLDTLQRVAELWSKVIDRIGSLAVESQRRVQRELLLRTQPPDESLLEYVRTVQESLLRAAPTALKKDKVTWVIGQSHPRFRSFLYRRTFKALEHLAREARSV</sequence>
<reference evidence="1" key="1">
    <citation type="journal article" date="2020" name="Cell">
        <title>Large-Scale Comparative Analyses of Tick Genomes Elucidate Their Genetic Diversity and Vector Capacities.</title>
        <authorList>
            <consortium name="Tick Genome and Microbiome Consortium (TIGMIC)"/>
            <person name="Jia N."/>
            <person name="Wang J."/>
            <person name="Shi W."/>
            <person name="Du L."/>
            <person name="Sun Y."/>
            <person name="Zhan W."/>
            <person name="Jiang J.F."/>
            <person name="Wang Q."/>
            <person name="Zhang B."/>
            <person name="Ji P."/>
            <person name="Bell-Sakyi L."/>
            <person name="Cui X.M."/>
            <person name="Yuan T.T."/>
            <person name="Jiang B.G."/>
            <person name="Yang W.F."/>
            <person name="Lam T.T."/>
            <person name="Chang Q.C."/>
            <person name="Ding S.J."/>
            <person name="Wang X.J."/>
            <person name="Zhu J.G."/>
            <person name="Ruan X.D."/>
            <person name="Zhao L."/>
            <person name="Wei J.T."/>
            <person name="Ye R.Z."/>
            <person name="Que T.C."/>
            <person name="Du C.H."/>
            <person name="Zhou Y.H."/>
            <person name="Cheng J.X."/>
            <person name="Dai P.F."/>
            <person name="Guo W.B."/>
            <person name="Han X.H."/>
            <person name="Huang E.J."/>
            <person name="Li L.F."/>
            <person name="Wei W."/>
            <person name="Gao Y.C."/>
            <person name="Liu J.Z."/>
            <person name="Shao H.Z."/>
            <person name="Wang X."/>
            <person name="Wang C.C."/>
            <person name="Yang T.C."/>
            <person name="Huo Q.B."/>
            <person name="Li W."/>
            <person name="Chen H.Y."/>
            <person name="Chen S.E."/>
            <person name="Zhou L.G."/>
            <person name="Ni X.B."/>
            <person name="Tian J.H."/>
            <person name="Sheng Y."/>
            <person name="Liu T."/>
            <person name="Pan Y.S."/>
            <person name="Xia L.Y."/>
            <person name="Li J."/>
            <person name="Zhao F."/>
            <person name="Cao W.C."/>
        </authorList>
    </citation>
    <scope>NUCLEOTIDE SEQUENCE</scope>
    <source>
        <strain evidence="1">Rmic-2018</strain>
    </source>
</reference>
<evidence type="ECO:0000313" key="2">
    <source>
        <dbReference type="Proteomes" id="UP000821866"/>
    </source>
</evidence>
<dbReference type="Proteomes" id="UP000821866">
    <property type="component" value="Chromosome 4"/>
</dbReference>
<protein>
    <submittedName>
        <fullName evidence="1">Uncharacterized protein</fullName>
    </submittedName>
</protein>
<comment type="caution">
    <text evidence="1">The sequence shown here is derived from an EMBL/GenBank/DDBJ whole genome shotgun (WGS) entry which is preliminary data.</text>
</comment>
<name>A0A9J6E3Z9_RHIMP</name>
<keyword evidence="2" id="KW-1185">Reference proteome</keyword>
<evidence type="ECO:0000313" key="1">
    <source>
        <dbReference type="EMBL" id="KAH8028768.1"/>
    </source>
</evidence>
<gene>
    <name evidence="1" type="ORF">HPB51_019234</name>
</gene>
<accession>A0A9J6E3Z9</accession>
<organism evidence="1 2">
    <name type="scientific">Rhipicephalus microplus</name>
    <name type="common">Cattle tick</name>
    <name type="synonym">Boophilus microplus</name>
    <dbReference type="NCBI Taxonomy" id="6941"/>
    <lineage>
        <taxon>Eukaryota</taxon>
        <taxon>Metazoa</taxon>
        <taxon>Ecdysozoa</taxon>
        <taxon>Arthropoda</taxon>
        <taxon>Chelicerata</taxon>
        <taxon>Arachnida</taxon>
        <taxon>Acari</taxon>
        <taxon>Parasitiformes</taxon>
        <taxon>Ixodida</taxon>
        <taxon>Ixodoidea</taxon>
        <taxon>Ixodidae</taxon>
        <taxon>Rhipicephalinae</taxon>
        <taxon>Rhipicephalus</taxon>
        <taxon>Boophilus</taxon>
    </lineage>
</organism>